<proteinExistence type="predicted"/>
<dbReference type="EMBL" id="CP059572">
    <property type="protein sequence ID" value="QXJ23619.1"/>
    <property type="molecule type" value="Genomic_DNA"/>
</dbReference>
<dbReference type="RefSeq" id="WP_231329309.1">
    <property type="nucleotide sequence ID" value="NZ_CP059572.1"/>
</dbReference>
<keyword evidence="2" id="KW-1185">Reference proteome</keyword>
<sequence>MTAHTDPAADTSSIVPGDLFARHHTIAGLRALADFLEANPAVPVREFGGDYTLFTRRGDDAAAVAMVDRVAALLGAEITDDRPRGGHYLAEKTFGRITYGIVHVPDQRRRESLARDSYFHNIVLDTDQYTGEHGGEDSGLVA</sequence>
<organism evidence="1 2">
    <name type="scientific">Actinomadura graeca</name>
    <dbReference type="NCBI Taxonomy" id="2750812"/>
    <lineage>
        <taxon>Bacteria</taxon>
        <taxon>Bacillati</taxon>
        <taxon>Actinomycetota</taxon>
        <taxon>Actinomycetes</taxon>
        <taxon>Streptosporangiales</taxon>
        <taxon>Thermomonosporaceae</taxon>
        <taxon>Actinomadura</taxon>
    </lineage>
</organism>
<name>A0ABX8R034_9ACTN</name>
<protein>
    <submittedName>
        <fullName evidence="1">Uncharacterized protein</fullName>
    </submittedName>
</protein>
<evidence type="ECO:0000313" key="1">
    <source>
        <dbReference type="EMBL" id="QXJ23619.1"/>
    </source>
</evidence>
<dbReference type="Proteomes" id="UP001049518">
    <property type="component" value="Chromosome"/>
</dbReference>
<accession>A0ABX8R034</accession>
<reference evidence="1" key="1">
    <citation type="submission" date="2020-07" db="EMBL/GenBank/DDBJ databases">
        <authorList>
            <person name="Tarantini F.S."/>
            <person name="Hong K.W."/>
            <person name="Chan K.G."/>
        </authorList>
    </citation>
    <scope>NUCLEOTIDE SEQUENCE</scope>
    <source>
        <strain evidence="1">32-07</strain>
    </source>
</reference>
<evidence type="ECO:0000313" key="2">
    <source>
        <dbReference type="Proteomes" id="UP001049518"/>
    </source>
</evidence>
<gene>
    <name evidence="1" type="ORF">AGRA3207_004801</name>
</gene>